<dbReference type="OrthoDB" id="445675at2759"/>
<dbReference type="Proteomes" id="UP000023152">
    <property type="component" value="Unassembled WGS sequence"/>
</dbReference>
<name>X6LRK6_RETFI</name>
<gene>
    <name evidence="2" type="ORF">RFI_33635</name>
</gene>
<evidence type="ECO:0000313" key="2">
    <source>
        <dbReference type="EMBL" id="ETO03767.1"/>
    </source>
</evidence>
<keyword evidence="3" id="KW-1185">Reference proteome</keyword>
<accession>X6LRK6</accession>
<feature type="transmembrane region" description="Helical" evidence="1">
    <location>
        <begin position="188"/>
        <end position="206"/>
    </location>
</feature>
<keyword evidence="1" id="KW-1133">Transmembrane helix</keyword>
<dbReference type="EMBL" id="ASPP01032168">
    <property type="protein sequence ID" value="ETO03767.1"/>
    <property type="molecule type" value="Genomic_DNA"/>
</dbReference>
<proteinExistence type="predicted"/>
<comment type="caution">
    <text evidence="2">The sequence shown here is derived from an EMBL/GenBank/DDBJ whole genome shotgun (WGS) entry which is preliminary data.</text>
</comment>
<sequence length="225" mass="25784">MPIIVTINNGIQTDSIGLQVKVQVEPDIGLMTFTLGTILSQVYSHVFLYWDQKYARPQYIKWLRKRQALQLQVADQQSSNKLDFENEAQDEAVAIAAMSDLEEQGQGQGQEDLEREHNGSSAALGSKELDLPLLAEKIIEMETSDKHISQWFDRSFVRESRFFSEKHPWNNQYMPFAYRYVPKSMFGIAVRSVFLVAMVFNGWALYNSIICAPVRYDIEGLTGVY</sequence>
<keyword evidence="1" id="KW-0812">Transmembrane</keyword>
<evidence type="ECO:0000313" key="3">
    <source>
        <dbReference type="Proteomes" id="UP000023152"/>
    </source>
</evidence>
<reference evidence="2 3" key="1">
    <citation type="journal article" date="2013" name="Curr. Biol.">
        <title>The Genome of the Foraminiferan Reticulomyxa filosa.</title>
        <authorList>
            <person name="Glockner G."/>
            <person name="Hulsmann N."/>
            <person name="Schleicher M."/>
            <person name="Noegel A.A."/>
            <person name="Eichinger L."/>
            <person name="Gallinger C."/>
            <person name="Pawlowski J."/>
            <person name="Sierra R."/>
            <person name="Euteneuer U."/>
            <person name="Pillet L."/>
            <person name="Moustafa A."/>
            <person name="Platzer M."/>
            <person name="Groth M."/>
            <person name="Szafranski K."/>
            <person name="Schliwa M."/>
        </authorList>
    </citation>
    <scope>NUCLEOTIDE SEQUENCE [LARGE SCALE GENOMIC DNA]</scope>
</reference>
<dbReference type="AlphaFoldDB" id="X6LRK6"/>
<organism evidence="2 3">
    <name type="scientific">Reticulomyxa filosa</name>
    <dbReference type="NCBI Taxonomy" id="46433"/>
    <lineage>
        <taxon>Eukaryota</taxon>
        <taxon>Sar</taxon>
        <taxon>Rhizaria</taxon>
        <taxon>Retaria</taxon>
        <taxon>Foraminifera</taxon>
        <taxon>Monothalamids</taxon>
        <taxon>Reticulomyxidae</taxon>
        <taxon>Reticulomyxa</taxon>
    </lineage>
</organism>
<feature type="transmembrane region" description="Helical" evidence="1">
    <location>
        <begin position="28"/>
        <end position="50"/>
    </location>
</feature>
<protein>
    <submittedName>
        <fullName evidence="2">Uncharacterized protein</fullName>
    </submittedName>
</protein>
<evidence type="ECO:0000256" key="1">
    <source>
        <dbReference type="SAM" id="Phobius"/>
    </source>
</evidence>
<keyword evidence="1" id="KW-0472">Membrane</keyword>